<sequence length="270" mass="27422">MSITTLDGIVAGAQWPRYFAKGITPTLVAGKPQSLWGLAGNPGAGTYDTTLAGVALSGTSAQVNGQVPFTDPVSGNTYLSRLQAAATQPGTLLLCDRLWHNGGFTITSATAQALTSATFPARDVNGSTNGDGVLVGLEISAAAGNAAPTLTLGYTNSAGGTLKTATNTFATANSPAAGSFFPFGLASGDIGVRQITSLQLSVSWVSGTMNLVAYRVLASLEITGAFTPNALDAITGGFARMYPGTVPFFIFIPSTTTATNVSGQVIWTQG</sequence>
<dbReference type="EMBL" id="LR796194">
    <property type="protein sequence ID" value="CAB4126246.1"/>
    <property type="molecule type" value="Genomic_DNA"/>
</dbReference>
<accession>A0A6J5KZ52</accession>
<name>A0A6J5KZ52_9CAUD</name>
<dbReference type="EMBL" id="LR798204">
    <property type="protein sequence ID" value="CAB5170112.1"/>
    <property type="molecule type" value="Genomic_DNA"/>
</dbReference>
<protein>
    <submittedName>
        <fullName evidence="1">Uncharacterized protein</fullName>
    </submittedName>
</protein>
<proteinExistence type="predicted"/>
<evidence type="ECO:0000313" key="2">
    <source>
        <dbReference type="EMBL" id="CAB5170112.1"/>
    </source>
</evidence>
<organism evidence="1">
    <name type="scientific">uncultured Caudovirales phage</name>
    <dbReference type="NCBI Taxonomy" id="2100421"/>
    <lineage>
        <taxon>Viruses</taxon>
        <taxon>Duplodnaviria</taxon>
        <taxon>Heunggongvirae</taxon>
        <taxon>Uroviricota</taxon>
        <taxon>Caudoviricetes</taxon>
        <taxon>Peduoviridae</taxon>
        <taxon>Maltschvirus</taxon>
        <taxon>Maltschvirus maltsch</taxon>
    </lineage>
</organism>
<evidence type="ECO:0000313" key="1">
    <source>
        <dbReference type="EMBL" id="CAB4126246.1"/>
    </source>
</evidence>
<gene>
    <name evidence="2" type="ORF">UFOVP153_2</name>
    <name evidence="1" type="ORF">UFOVP69_56</name>
</gene>
<reference evidence="1" key="1">
    <citation type="submission" date="2020-04" db="EMBL/GenBank/DDBJ databases">
        <authorList>
            <person name="Chiriac C."/>
            <person name="Salcher M."/>
            <person name="Ghai R."/>
            <person name="Kavagutti S V."/>
        </authorList>
    </citation>
    <scope>NUCLEOTIDE SEQUENCE</scope>
</reference>